<keyword evidence="7" id="KW-0274">FAD</keyword>
<dbReference type="Gene3D" id="3.30.43.10">
    <property type="entry name" value="Uridine Diphospho-n-acetylenolpyruvylglucosamine Reductase, domain 2"/>
    <property type="match status" value="2"/>
</dbReference>
<evidence type="ECO:0000256" key="7">
    <source>
        <dbReference type="ARBA" id="ARBA00022827"/>
    </source>
</evidence>
<evidence type="ECO:0000256" key="6">
    <source>
        <dbReference type="ARBA" id="ARBA00022729"/>
    </source>
</evidence>
<dbReference type="Gene3D" id="3.40.462.20">
    <property type="match status" value="2"/>
</dbReference>
<dbReference type="AlphaFoldDB" id="A0ABD1QD61"/>
<keyword evidence="6 10" id="KW-0732">Signal</keyword>
<evidence type="ECO:0000259" key="11">
    <source>
        <dbReference type="PROSITE" id="PS51387"/>
    </source>
</evidence>
<dbReference type="FunFam" id="3.30.43.10:FF:000004">
    <property type="entry name" value="Berberine bridge enzyme-like 15"/>
    <property type="match status" value="2"/>
</dbReference>
<sequence length="1040" mass="117402">MRIPGLAIFPFLSILALSVSRQPGSSDELPYGTFTGCLLRRSNPSYPISSAIYFPSNSSYSSVLQSYIRNLRFNESDTPKPQLILTALHESHIQTAIICAKYHRLQMRIRSGGHDFEGSSYVSNVPFFILDMFNFRSFNVSIEDETAWVETGATVGEVYYKIGEKSNIHGFPTGTCPTVGIGGLFSGGGYGFMSRKYGLSIDNIIDARLVDVNGRILDRASMGEDLFWAITGGGASSFGVVLAYKIKLVRLPPKVAIFTVRRTYEQNLTDIAYSLLQIVDKLDNEIFLKMVIDVVNDNSRVGKKTIRGTFLCYFIGDSTGLFSLVNQKLPELGLRKTDCTEHSWAESLVRWNNFPSGTPVEVLLSRVHPRLEYLKRKSDYLKKPIPKQGLESIFKKMIELETPLLKFFHYGGFISEISPSEKPFPHRAGNIVKIEYATNWDESGILAANHYINLTRNLYNYMTPFVSKSRGAFFNYRDFDLGINHNGQNSYIEGAAYGNKYFKDNFNRLVQIKTSVDPENFFRNDQSIPPESSERTFAGCLLRRSDPSYPISSAIYFPSNSSYSSVLQSYIRNLRFNESNTPKPQLILTALHESHIQSAIICAKYHGLQMRIRSGGHDFEGSSYVSDVPFFILDMFNLRSINVSIEDETAWVEVGATVGEVYYKIAEKSNIHGFPTGTCPTVGVGGHFSGGGYGIMARKYGLSIDNIIDARVVDVNGRFLDRASMGEDLFWAITGGGASSFGVVLAYKIKLVRVPPTVAIFTVERTYEQNLTDTIYSLLQIVDKLDGEIFIKTTIDVVNDSHRVGKKTMRATFLGYFLGDSTGLFSLINERFPELGLKRTDCTEHTWIESIVRWNNFPIGTPVEVLLNRVHPNLQHLKRKSDYLKKPIPKQGLKSIFKKMIKLETPLLKFFPYGGFMSEISPSEKPFPHRAGNIVKIEYGTNWDENGIEAANHYINLTRNLYNYMTPFVSKSRGAYLNYKDFDLGINHNGQKSYFEGTAYGIKYFKDNFNRLVQVKTMVDPENFFRNEQSIPIFPSIVSQ</sequence>
<evidence type="ECO:0000256" key="9">
    <source>
        <dbReference type="ARBA" id="ARBA00023180"/>
    </source>
</evidence>
<feature type="signal peptide" evidence="10">
    <location>
        <begin position="1"/>
        <end position="26"/>
    </location>
</feature>
<evidence type="ECO:0000313" key="13">
    <source>
        <dbReference type="Proteomes" id="UP001604277"/>
    </source>
</evidence>
<evidence type="ECO:0000256" key="10">
    <source>
        <dbReference type="SAM" id="SignalP"/>
    </source>
</evidence>
<comment type="pathway">
    <text evidence="2">Alkaloid biosynthesis.</text>
</comment>
<reference evidence="13" key="1">
    <citation type="submission" date="2024-07" db="EMBL/GenBank/DDBJ databases">
        <title>Two chromosome-level genome assemblies of Korean endemic species Abeliophyllum distichum and Forsythia ovata (Oleaceae).</title>
        <authorList>
            <person name="Jang H."/>
        </authorList>
    </citation>
    <scope>NUCLEOTIDE SEQUENCE [LARGE SCALE GENOMIC DNA]</scope>
</reference>
<comment type="similarity">
    <text evidence="3">Belongs to the oxygen-dependent FAD-linked oxidoreductase family.</text>
</comment>
<dbReference type="PROSITE" id="PS51387">
    <property type="entry name" value="FAD_PCMH"/>
    <property type="match status" value="2"/>
</dbReference>
<evidence type="ECO:0000256" key="4">
    <source>
        <dbReference type="ARBA" id="ARBA00022589"/>
    </source>
</evidence>
<dbReference type="Pfam" id="PF01565">
    <property type="entry name" value="FAD_binding_4"/>
    <property type="match status" value="2"/>
</dbReference>
<keyword evidence="4" id="KW-0017">Alkaloid metabolism</keyword>
<evidence type="ECO:0000256" key="8">
    <source>
        <dbReference type="ARBA" id="ARBA00023157"/>
    </source>
</evidence>
<name>A0ABD1QD61_9LAMI</name>
<dbReference type="Pfam" id="PF08031">
    <property type="entry name" value="BBE"/>
    <property type="match status" value="2"/>
</dbReference>
<dbReference type="Gene3D" id="3.30.465.10">
    <property type="match status" value="2"/>
</dbReference>
<accession>A0ABD1QD61</accession>
<evidence type="ECO:0000256" key="5">
    <source>
        <dbReference type="ARBA" id="ARBA00022630"/>
    </source>
</evidence>
<evidence type="ECO:0000313" key="12">
    <source>
        <dbReference type="EMBL" id="KAL2474154.1"/>
    </source>
</evidence>
<evidence type="ECO:0000256" key="1">
    <source>
        <dbReference type="ARBA" id="ARBA00001974"/>
    </source>
</evidence>
<dbReference type="InterPro" id="IPR006094">
    <property type="entry name" value="Oxid_FAD_bind_N"/>
</dbReference>
<dbReference type="EMBL" id="JBFOLJ010000015">
    <property type="protein sequence ID" value="KAL2474154.1"/>
    <property type="molecule type" value="Genomic_DNA"/>
</dbReference>
<organism evidence="12 13">
    <name type="scientific">Forsythia ovata</name>
    <dbReference type="NCBI Taxonomy" id="205694"/>
    <lineage>
        <taxon>Eukaryota</taxon>
        <taxon>Viridiplantae</taxon>
        <taxon>Streptophyta</taxon>
        <taxon>Embryophyta</taxon>
        <taxon>Tracheophyta</taxon>
        <taxon>Spermatophyta</taxon>
        <taxon>Magnoliopsida</taxon>
        <taxon>eudicotyledons</taxon>
        <taxon>Gunneridae</taxon>
        <taxon>Pentapetalae</taxon>
        <taxon>asterids</taxon>
        <taxon>lamiids</taxon>
        <taxon>Lamiales</taxon>
        <taxon>Oleaceae</taxon>
        <taxon>Forsythieae</taxon>
        <taxon>Forsythia</taxon>
    </lineage>
</organism>
<keyword evidence="9" id="KW-0325">Glycoprotein</keyword>
<comment type="caution">
    <text evidence="12">The sequence shown here is derived from an EMBL/GenBank/DDBJ whole genome shotgun (WGS) entry which is preliminary data.</text>
</comment>
<gene>
    <name evidence="12" type="ORF">Fot_49890</name>
</gene>
<dbReference type="InterPro" id="IPR016166">
    <property type="entry name" value="FAD-bd_PCMH"/>
</dbReference>
<evidence type="ECO:0000256" key="2">
    <source>
        <dbReference type="ARBA" id="ARBA00004913"/>
    </source>
</evidence>
<dbReference type="SUPFAM" id="SSF56176">
    <property type="entry name" value="FAD-binding/transporter-associated domain-like"/>
    <property type="match status" value="2"/>
</dbReference>
<protein>
    <submittedName>
        <fullName evidence="12">FAD-binding Berberine family protein</fullName>
    </submittedName>
</protein>
<feature type="domain" description="FAD-binding PCMH-type" evidence="11">
    <location>
        <begin position="77"/>
        <end position="251"/>
    </location>
</feature>
<feature type="chain" id="PRO_5044802308" evidence="10">
    <location>
        <begin position="27"/>
        <end position="1040"/>
    </location>
</feature>
<dbReference type="PANTHER" id="PTHR32448">
    <property type="entry name" value="OS08G0158400 PROTEIN"/>
    <property type="match status" value="1"/>
</dbReference>
<dbReference type="InterPro" id="IPR012951">
    <property type="entry name" value="BBE"/>
</dbReference>
<keyword evidence="8" id="KW-1015">Disulfide bond</keyword>
<dbReference type="InterPro" id="IPR036318">
    <property type="entry name" value="FAD-bd_PCMH-like_sf"/>
</dbReference>
<comment type="cofactor">
    <cofactor evidence="1">
        <name>FAD</name>
        <dbReference type="ChEBI" id="CHEBI:57692"/>
    </cofactor>
</comment>
<dbReference type="Proteomes" id="UP001604277">
    <property type="component" value="Unassembled WGS sequence"/>
</dbReference>
<dbReference type="InterPro" id="IPR016167">
    <property type="entry name" value="FAD-bd_PCMH_sub1"/>
</dbReference>
<proteinExistence type="inferred from homology"/>
<evidence type="ECO:0000256" key="3">
    <source>
        <dbReference type="ARBA" id="ARBA00005466"/>
    </source>
</evidence>
<keyword evidence="5" id="KW-0285">Flavoprotein</keyword>
<keyword evidence="13" id="KW-1185">Reference proteome</keyword>
<feature type="domain" description="FAD-binding PCMH-type" evidence="11">
    <location>
        <begin position="580"/>
        <end position="754"/>
    </location>
</feature>
<dbReference type="InterPro" id="IPR016169">
    <property type="entry name" value="FAD-bd_PCMH_sub2"/>
</dbReference>